<dbReference type="Pfam" id="PF00158">
    <property type="entry name" value="Sigma54_activat"/>
    <property type="match status" value="1"/>
</dbReference>
<protein>
    <recommendedName>
        <fullName evidence="7">HTH-type transcriptional regulatory protein TyrR</fullName>
    </recommendedName>
</protein>
<dbReference type="GO" id="GO:0005524">
    <property type="term" value="F:ATP binding"/>
    <property type="evidence" value="ECO:0007669"/>
    <property type="project" value="UniProtKB-KW"/>
</dbReference>
<dbReference type="SMART" id="SM00086">
    <property type="entry name" value="PAC"/>
    <property type="match status" value="1"/>
</dbReference>
<evidence type="ECO:0000256" key="3">
    <source>
        <dbReference type="ARBA" id="ARBA00022840"/>
    </source>
</evidence>
<evidence type="ECO:0000256" key="4">
    <source>
        <dbReference type="ARBA" id="ARBA00023015"/>
    </source>
</evidence>
<dbReference type="RefSeq" id="WP_127760440.1">
    <property type="nucleotide sequence ID" value="NZ_CP026095.1"/>
</dbReference>
<dbReference type="Gene3D" id="1.10.8.60">
    <property type="match status" value="1"/>
</dbReference>
<dbReference type="PANTHER" id="PTHR32071">
    <property type="entry name" value="TRANSCRIPTIONAL REGULATORY PROTEIN"/>
    <property type="match status" value="1"/>
</dbReference>
<dbReference type="PROSITE" id="PS50113">
    <property type="entry name" value="PAC"/>
    <property type="match status" value="1"/>
</dbReference>
<dbReference type="InterPro" id="IPR035965">
    <property type="entry name" value="PAS-like_dom_sf"/>
</dbReference>
<dbReference type="GO" id="GO:0006355">
    <property type="term" value="P:regulation of DNA-templated transcription"/>
    <property type="evidence" value="ECO:0007669"/>
    <property type="project" value="InterPro"/>
</dbReference>
<dbReference type="SUPFAM" id="SSF46689">
    <property type="entry name" value="Homeodomain-like"/>
    <property type="match status" value="1"/>
</dbReference>
<dbReference type="PANTHER" id="PTHR32071:SF57">
    <property type="entry name" value="C4-DICARBOXYLATE TRANSPORT TRANSCRIPTIONAL REGULATORY PROTEIN DCTD"/>
    <property type="match status" value="1"/>
</dbReference>
<dbReference type="InterPro" id="IPR058031">
    <property type="entry name" value="AAA_lid_NorR"/>
</dbReference>
<keyword evidence="1" id="KW-0547">Nucleotide-binding</keyword>
<evidence type="ECO:0000256" key="7">
    <source>
        <dbReference type="ARBA" id="ARBA00029500"/>
    </source>
</evidence>
<dbReference type="InterPro" id="IPR000700">
    <property type="entry name" value="PAS-assoc_C"/>
</dbReference>
<dbReference type="AlphaFoldDB" id="A0A3T0KRR3"/>
<dbReference type="PROSITE" id="PS50112">
    <property type="entry name" value="PAS"/>
    <property type="match status" value="1"/>
</dbReference>
<evidence type="ECO:0000256" key="1">
    <source>
        <dbReference type="ARBA" id="ARBA00022741"/>
    </source>
</evidence>
<proteinExistence type="predicted"/>
<dbReference type="SMART" id="SM00382">
    <property type="entry name" value="AAA"/>
    <property type="match status" value="1"/>
</dbReference>
<dbReference type="Pfam" id="PF25601">
    <property type="entry name" value="AAA_lid_14"/>
    <property type="match status" value="1"/>
</dbReference>
<evidence type="ECO:0000256" key="6">
    <source>
        <dbReference type="ARBA" id="ARBA00023163"/>
    </source>
</evidence>
<name>A0A3T0KRR3_9BACI</name>
<accession>A0A3T0KRR3</accession>
<dbReference type="SMART" id="SM00091">
    <property type="entry name" value="PAS"/>
    <property type="match status" value="1"/>
</dbReference>
<evidence type="ECO:0000256" key="2">
    <source>
        <dbReference type="ARBA" id="ARBA00022797"/>
    </source>
</evidence>
<dbReference type="Proteomes" id="UP000283095">
    <property type="component" value="Chromosome"/>
</dbReference>
<keyword evidence="5" id="KW-0238">DNA-binding</keyword>
<keyword evidence="6" id="KW-0804">Transcription</keyword>
<dbReference type="InterPro" id="IPR003593">
    <property type="entry name" value="AAA+_ATPase"/>
</dbReference>
<dbReference type="Gene3D" id="1.10.10.60">
    <property type="entry name" value="Homeodomain-like"/>
    <property type="match status" value="1"/>
</dbReference>
<dbReference type="PROSITE" id="PS00688">
    <property type="entry name" value="SIGMA54_INTERACT_3"/>
    <property type="match status" value="1"/>
</dbReference>
<dbReference type="OrthoDB" id="9771372at2"/>
<dbReference type="NCBIfam" id="TIGR00229">
    <property type="entry name" value="sensory_box"/>
    <property type="match status" value="1"/>
</dbReference>
<dbReference type="PROSITE" id="PS00676">
    <property type="entry name" value="SIGMA54_INTERACT_2"/>
    <property type="match status" value="1"/>
</dbReference>
<keyword evidence="2" id="KW-0058">Aromatic hydrocarbons catabolism</keyword>
<dbReference type="Gene3D" id="3.30.450.20">
    <property type="entry name" value="PAS domain"/>
    <property type="match status" value="1"/>
</dbReference>
<dbReference type="InterPro" id="IPR000014">
    <property type="entry name" value="PAS"/>
</dbReference>
<dbReference type="InterPro" id="IPR025943">
    <property type="entry name" value="Sigma_54_int_dom_ATP-bd_2"/>
</dbReference>
<dbReference type="InterPro" id="IPR013767">
    <property type="entry name" value="PAS_fold"/>
</dbReference>
<dbReference type="Gene3D" id="3.40.50.300">
    <property type="entry name" value="P-loop containing nucleotide triphosphate hydrolases"/>
    <property type="match status" value="1"/>
</dbReference>
<dbReference type="CDD" id="cd00130">
    <property type="entry name" value="PAS"/>
    <property type="match status" value="1"/>
</dbReference>
<dbReference type="InterPro" id="IPR025944">
    <property type="entry name" value="Sigma_54_int_dom_CS"/>
</dbReference>
<dbReference type="GO" id="GO:0003677">
    <property type="term" value="F:DNA binding"/>
    <property type="evidence" value="ECO:0007669"/>
    <property type="project" value="UniProtKB-KW"/>
</dbReference>
<organism evidence="8 9">
    <name type="scientific">Peribacillus asahii</name>
    <dbReference type="NCBI Taxonomy" id="228899"/>
    <lineage>
        <taxon>Bacteria</taxon>
        <taxon>Bacillati</taxon>
        <taxon>Bacillota</taxon>
        <taxon>Bacilli</taxon>
        <taxon>Bacillales</taxon>
        <taxon>Bacillaceae</taxon>
        <taxon>Peribacillus</taxon>
    </lineage>
</organism>
<reference evidence="8 9" key="1">
    <citation type="submission" date="2018-01" db="EMBL/GenBank/DDBJ databases">
        <title>Bacillus asahii Genome sequencing and assembly.</title>
        <authorList>
            <person name="Jiang H."/>
            <person name="Feng Y."/>
            <person name="Zhao F."/>
            <person name="Lin X."/>
        </authorList>
    </citation>
    <scope>NUCLEOTIDE SEQUENCE [LARGE SCALE GENOMIC DNA]</scope>
    <source>
        <strain evidence="8 9">OM18</strain>
    </source>
</reference>
<dbReference type="InterPro" id="IPR002078">
    <property type="entry name" value="Sigma_54_int"/>
</dbReference>
<evidence type="ECO:0000313" key="8">
    <source>
        <dbReference type="EMBL" id="AZV43132.1"/>
    </source>
</evidence>
<dbReference type="InterPro" id="IPR030828">
    <property type="entry name" value="HTH_TyrR"/>
</dbReference>
<dbReference type="CDD" id="cd00009">
    <property type="entry name" value="AAA"/>
    <property type="match status" value="1"/>
</dbReference>
<dbReference type="Pfam" id="PF00989">
    <property type="entry name" value="PAS"/>
    <property type="match status" value="1"/>
</dbReference>
<dbReference type="FunFam" id="3.40.50.300:FF:000006">
    <property type="entry name" value="DNA-binding transcriptional regulator NtrC"/>
    <property type="match status" value="1"/>
</dbReference>
<dbReference type="PROSITE" id="PS50045">
    <property type="entry name" value="SIGMA54_INTERACT_4"/>
    <property type="match status" value="1"/>
</dbReference>
<gene>
    <name evidence="8" type="ORF">BAOM_2523</name>
</gene>
<dbReference type="InterPro" id="IPR027417">
    <property type="entry name" value="P-loop_NTPase"/>
</dbReference>
<dbReference type="Pfam" id="PF18024">
    <property type="entry name" value="HTH_50"/>
    <property type="match status" value="1"/>
</dbReference>
<keyword evidence="3" id="KW-0067">ATP-binding</keyword>
<sequence length="459" mass="52572">MNLLIQYPSSVVIQRLLTVLEFVPDGIYIVNPEGITLYVNAAYEKLSGFKRKDLVGRYMGDLINEGYIDQSASLMVLEQKKTLSIMQKLGRKKDVIVTGRPVFNQDGNIEMVVSSVRDITYLNQLKNDLERVETISKLNNHRFTFDFVGEQKSQFLFNSPQMKEIVQKVEQVAPFPTSILITGPSGAGKEEIVNLIHHMSDRHKKPLIKVNCAAIPEALLESELFGYEGGAFTGSKKEGKMGLLELADGGTFLLDEIGEMPLPLQAKLLRVIQDKKVQRIGSNKSKKIDIRIISATNRDLEKKMHAGEFREDLFYRIAVVQIEVPPLRERLGDIDVLIDHFFYNFKEQYRIEKELLPKTKQVLQDYHWPGNIRELKNIMESLIVSIPEVIIKPEHLPRHIFHSAYKLFPKNLKNQIENYEKMIVEEAINRNNSIRKAAKELGVHHTTLLKKLQRWGEGG</sequence>
<dbReference type="InterPro" id="IPR001610">
    <property type="entry name" value="PAC"/>
</dbReference>
<dbReference type="InterPro" id="IPR009057">
    <property type="entry name" value="Homeodomain-like_sf"/>
</dbReference>
<dbReference type="EMBL" id="CP026095">
    <property type="protein sequence ID" value="AZV43132.1"/>
    <property type="molecule type" value="Genomic_DNA"/>
</dbReference>
<evidence type="ECO:0000313" key="9">
    <source>
        <dbReference type="Proteomes" id="UP000283095"/>
    </source>
</evidence>
<dbReference type="SUPFAM" id="SSF52540">
    <property type="entry name" value="P-loop containing nucleoside triphosphate hydrolases"/>
    <property type="match status" value="1"/>
</dbReference>
<dbReference type="SUPFAM" id="SSF55785">
    <property type="entry name" value="PYP-like sensor domain (PAS domain)"/>
    <property type="match status" value="1"/>
</dbReference>
<evidence type="ECO:0000256" key="5">
    <source>
        <dbReference type="ARBA" id="ARBA00023125"/>
    </source>
</evidence>
<dbReference type="KEGG" id="pasa:BAOM_2523"/>
<keyword evidence="4" id="KW-0805">Transcription regulation</keyword>